<gene>
    <name evidence="2" type="ORF">IV417_02935</name>
</gene>
<organism evidence="2 3">
    <name type="scientific">Harenicola maris</name>
    <dbReference type="NCBI Taxonomy" id="2841044"/>
    <lineage>
        <taxon>Bacteria</taxon>
        <taxon>Pseudomonadati</taxon>
        <taxon>Pseudomonadota</taxon>
        <taxon>Alphaproteobacteria</taxon>
        <taxon>Rhodobacterales</taxon>
        <taxon>Paracoccaceae</taxon>
        <taxon>Harenicola</taxon>
    </lineage>
</organism>
<reference evidence="2 3" key="1">
    <citation type="journal article" date="2021" name="Arch. Microbiol.">
        <title>Harenicola maris gen. nov., sp. nov. isolated from the Sea of Japan shallow sediments.</title>
        <authorList>
            <person name="Romanenko L.A."/>
            <person name="Kurilenko V.V."/>
            <person name="Chernysheva N.Y."/>
            <person name="Tekutyeva L.A."/>
            <person name="Velansky P.V."/>
            <person name="Svetashev V.I."/>
            <person name="Isaeva M.P."/>
        </authorList>
    </citation>
    <scope>NUCLEOTIDE SEQUENCE [LARGE SCALE GENOMIC DNA]</scope>
    <source>
        <strain evidence="2 3">KMM 3653</strain>
    </source>
</reference>
<dbReference type="InterPro" id="IPR036844">
    <property type="entry name" value="Hint_dom_sf"/>
</dbReference>
<protein>
    <submittedName>
        <fullName evidence="2">Hint domain-containing protein</fullName>
    </submittedName>
</protein>
<sequence length="346" mass="38142">MSNDAPSPPAGTAPAFTCHVFLGSDLKVTSGANLHDPLWDIEELCLGDIYMLAESAEGYELRITNDGADDTKDGGHQRVLPGGDLCPKGGPLHVTAKLTFMARDGSKIEILHLHLPNATREFCFLPITPVEPKTDYTLIGVDESPRDVKFSDLITFAFLRGTQITMADGSQRPIETLSVGDRLLTRDHGPQPLRWIGQQTVRAVGAYAPVVITKDTLGNASDLIVSQHQRLFVYQQGDNRMTRTAEMLVRAKYLVDDEAVFIRKDGYADYFTLLLNEHEVIYAECIPVESLQLSAQTRTGLPDEIAREVDAHFPNVDQEQAFGTELEDEALKDDARARIFKGNSGS</sequence>
<dbReference type="AlphaFoldDB" id="A0AAP2CPW0"/>
<dbReference type="Pfam" id="PF13403">
    <property type="entry name" value="Hint_2"/>
    <property type="match status" value="1"/>
</dbReference>
<keyword evidence="3" id="KW-1185">Reference proteome</keyword>
<dbReference type="Gene3D" id="2.170.16.10">
    <property type="entry name" value="Hedgehog/Intein (Hint) domain"/>
    <property type="match status" value="1"/>
</dbReference>
<evidence type="ECO:0000259" key="1">
    <source>
        <dbReference type="Pfam" id="PF13403"/>
    </source>
</evidence>
<evidence type="ECO:0000313" key="3">
    <source>
        <dbReference type="Proteomes" id="UP001315686"/>
    </source>
</evidence>
<proteinExistence type="predicted"/>
<accession>A0AAP2CPW0</accession>
<dbReference type="SUPFAM" id="SSF51294">
    <property type="entry name" value="Hedgehog/intein (Hint) domain"/>
    <property type="match status" value="1"/>
</dbReference>
<dbReference type="RefSeq" id="WP_327792535.1">
    <property type="nucleotide sequence ID" value="NZ_JADQAZ010000001.1"/>
</dbReference>
<comment type="caution">
    <text evidence="2">The sequence shown here is derived from an EMBL/GenBank/DDBJ whole genome shotgun (WGS) entry which is preliminary data.</text>
</comment>
<dbReference type="Proteomes" id="UP001315686">
    <property type="component" value="Unassembled WGS sequence"/>
</dbReference>
<dbReference type="InterPro" id="IPR028992">
    <property type="entry name" value="Hedgehog/Intein_dom"/>
</dbReference>
<dbReference type="EMBL" id="JADQAZ010000001">
    <property type="protein sequence ID" value="MBT0956331.1"/>
    <property type="molecule type" value="Genomic_DNA"/>
</dbReference>
<name>A0AAP2CPW0_9RHOB</name>
<evidence type="ECO:0000313" key="2">
    <source>
        <dbReference type="EMBL" id="MBT0956331.1"/>
    </source>
</evidence>
<feature type="domain" description="Hedgehog/Intein (Hint)" evidence="1">
    <location>
        <begin position="157"/>
        <end position="292"/>
    </location>
</feature>